<evidence type="ECO:0000313" key="5">
    <source>
        <dbReference type="Proteomes" id="UP000614058"/>
    </source>
</evidence>
<proteinExistence type="predicted"/>
<accession>A0ABS1BQC3</accession>
<evidence type="ECO:0000256" key="1">
    <source>
        <dbReference type="ARBA" id="ARBA00022962"/>
    </source>
</evidence>
<sequence length="317" mass="35781">MSKANFSEAKMSKANFSEAKTTNHPTTTTPNKEHPMCQLLGMNCNTPTDIGFSFAGFSKRGGLTDHHTDGFGIGFFEGRGLRLFLDDKPSAQSPVAELVRNYHIKSENVIAHIRKASQGINSLENTHPFQREMWGGYWLFAHNGQLRPSFAPDFNGKAYRPVGSTDSEQAFCYLLNRLRAQFPDRPCPNTLFDALAELCAEIRQHGMFNFILSDGRVMYAHASTLLYYITRQPPFGQAHLIDEDMAIDFAKVTTPNDRVTVITTLPLTDNETWRQFACDELMMFDHGKLVRRHRPENPVYLTQEEGLEIARKAGVSV</sequence>
<keyword evidence="1 4" id="KW-0315">Glutamine amidotransferase</keyword>
<dbReference type="InterPro" id="IPR017932">
    <property type="entry name" value="GATase_2_dom"/>
</dbReference>
<feature type="compositionally biased region" description="Low complexity" evidence="2">
    <location>
        <begin position="18"/>
        <end position="30"/>
    </location>
</feature>
<keyword evidence="5" id="KW-1185">Reference proteome</keyword>
<protein>
    <submittedName>
        <fullName evidence="4">Class II glutamine amidotransferase</fullName>
    </submittedName>
</protein>
<evidence type="ECO:0000313" key="4">
    <source>
        <dbReference type="EMBL" id="MBK0395466.1"/>
    </source>
</evidence>
<dbReference type="EMBL" id="JAEHNZ010000001">
    <property type="protein sequence ID" value="MBK0395466.1"/>
    <property type="molecule type" value="Genomic_DNA"/>
</dbReference>
<reference evidence="4 5" key="1">
    <citation type="journal article" date="2021" name="Pathogens">
        <title>Isolation and Characterization of Kingella bonacorsii sp. nov., A Novel Kingella Species Detected in a Stable Periodontitis Subject.</title>
        <authorList>
            <person name="Antezack A."/>
            <person name="Boxberger M."/>
            <person name="Rolland C."/>
            <person name="Monnet-Corti V."/>
            <person name="La Scola B."/>
        </authorList>
    </citation>
    <scope>NUCLEOTIDE SEQUENCE [LARGE SCALE GENOMIC DNA]</scope>
    <source>
        <strain evidence="4 5">Marseille-Q4569</strain>
    </source>
</reference>
<feature type="domain" description="Glutamine amidotransferase type-2" evidence="3">
    <location>
        <begin position="37"/>
        <end position="317"/>
    </location>
</feature>
<organism evidence="4 5">
    <name type="scientific">Kingella bonacorsii</name>
    <dbReference type="NCBI Taxonomy" id="2796361"/>
    <lineage>
        <taxon>Bacteria</taxon>
        <taxon>Pseudomonadati</taxon>
        <taxon>Pseudomonadota</taxon>
        <taxon>Betaproteobacteria</taxon>
        <taxon>Neisseriales</taxon>
        <taxon>Neisseriaceae</taxon>
        <taxon>Kingella</taxon>
    </lineage>
</organism>
<dbReference type="PANTHER" id="PTHR42824">
    <property type="entry name" value="GLUTAMINE AMIDOTRANSFERASE"/>
    <property type="match status" value="1"/>
</dbReference>
<dbReference type="Proteomes" id="UP000614058">
    <property type="component" value="Unassembled WGS sequence"/>
</dbReference>
<evidence type="ECO:0000259" key="3">
    <source>
        <dbReference type="PROSITE" id="PS51278"/>
    </source>
</evidence>
<dbReference type="PANTHER" id="PTHR42824:SF1">
    <property type="entry name" value="GLUTAMINE AMIDOTRANSFERASE YAFJ-RELATED"/>
    <property type="match status" value="1"/>
</dbReference>
<dbReference type="CDD" id="cd01908">
    <property type="entry name" value="YafJ"/>
    <property type="match status" value="1"/>
</dbReference>
<dbReference type="SUPFAM" id="SSF56235">
    <property type="entry name" value="N-terminal nucleophile aminohydrolases (Ntn hydrolases)"/>
    <property type="match status" value="1"/>
</dbReference>
<dbReference type="InterPro" id="IPR026869">
    <property type="entry name" value="EgtC-like"/>
</dbReference>
<dbReference type="Gene3D" id="3.60.20.10">
    <property type="entry name" value="Glutamine Phosphoribosylpyrophosphate, subunit 1, domain 1"/>
    <property type="match status" value="1"/>
</dbReference>
<dbReference type="PROSITE" id="PS51278">
    <property type="entry name" value="GATASE_TYPE_2"/>
    <property type="match status" value="1"/>
</dbReference>
<name>A0ABS1BQC3_9NEIS</name>
<evidence type="ECO:0000256" key="2">
    <source>
        <dbReference type="SAM" id="MobiDB-lite"/>
    </source>
</evidence>
<gene>
    <name evidence="4" type="ORF">JDW22_02400</name>
</gene>
<comment type="caution">
    <text evidence="4">The sequence shown here is derived from an EMBL/GenBank/DDBJ whole genome shotgun (WGS) entry which is preliminary data.</text>
</comment>
<dbReference type="InterPro" id="IPR029055">
    <property type="entry name" value="Ntn_hydrolases_N"/>
</dbReference>
<feature type="region of interest" description="Disordered" evidence="2">
    <location>
        <begin position="1"/>
        <end position="33"/>
    </location>
</feature>
<dbReference type="Pfam" id="PF13230">
    <property type="entry name" value="GATase_4"/>
    <property type="match status" value="1"/>
</dbReference>